<evidence type="ECO:0000256" key="1">
    <source>
        <dbReference type="ARBA" id="ARBA00005721"/>
    </source>
</evidence>
<accession>A0A1Y1RPJ0</accession>
<protein>
    <recommendedName>
        <fullName evidence="5">Asp23/Gls24 family envelope stress response protein</fullName>
    </recommendedName>
</protein>
<comment type="similarity">
    <text evidence="1">Belongs to the asp23 family.</text>
</comment>
<evidence type="ECO:0000313" key="4">
    <source>
        <dbReference type="Proteomes" id="UP000192359"/>
    </source>
</evidence>
<comment type="caution">
    <text evidence="3">The sequence shown here is derived from an EMBL/GenBank/DDBJ whole genome shotgun (WGS) entry which is preliminary data.</text>
</comment>
<organism evidence="3 4">
    <name type="scientific">Rothia nasimurium</name>
    <dbReference type="NCBI Taxonomy" id="85336"/>
    <lineage>
        <taxon>Bacteria</taxon>
        <taxon>Bacillati</taxon>
        <taxon>Actinomycetota</taxon>
        <taxon>Actinomycetes</taxon>
        <taxon>Micrococcales</taxon>
        <taxon>Micrococcaceae</taxon>
        <taxon>Rothia</taxon>
    </lineage>
</organism>
<feature type="region of interest" description="Disordered" evidence="2">
    <location>
        <begin position="1"/>
        <end position="32"/>
    </location>
</feature>
<evidence type="ECO:0000256" key="2">
    <source>
        <dbReference type="SAM" id="MobiDB-lite"/>
    </source>
</evidence>
<evidence type="ECO:0000313" key="3">
    <source>
        <dbReference type="EMBL" id="ORC17450.1"/>
    </source>
</evidence>
<name>A0A1Y1RPJ0_9MICC</name>
<dbReference type="AlphaFoldDB" id="A0A1Y1RPJ0"/>
<reference evidence="3 4" key="1">
    <citation type="submission" date="2016-05" db="EMBL/GenBank/DDBJ databases">
        <title>Draft genome sequence of a porcine commensal Rothia nasimurium.</title>
        <authorList>
            <person name="Gaiser R.A."/>
            <person name="Van Baarlen P."/>
            <person name="Wells J.M."/>
        </authorList>
    </citation>
    <scope>NUCLEOTIDE SEQUENCE [LARGE SCALE GENOMIC DNA]</scope>
    <source>
        <strain evidence="3 4">PT-32</strain>
    </source>
</reference>
<gene>
    <name evidence="3" type="ORF">A7979_03380</name>
</gene>
<dbReference type="PANTHER" id="PTHR34297:SF3">
    <property type="entry name" value="ALKALINE SHOCK PROTEIN 23"/>
    <property type="match status" value="1"/>
</dbReference>
<dbReference type="PANTHER" id="PTHR34297">
    <property type="entry name" value="HYPOTHETICAL CYTOSOLIC PROTEIN-RELATED"/>
    <property type="match status" value="1"/>
</dbReference>
<evidence type="ECO:0008006" key="5">
    <source>
        <dbReference type="Google" id="ProtNLM"/>
    </source>
</evidence>
<sequence length="157" mass="16259">MPQTTVTPADIAGNQSAEPLTRNTGTDNGQGSTSINDGVIAKIAGIALRDVEGVYALGGGAARAMGVLRNAVGQEDNLKQGISVEVGQTQAALDLSIIVEYPYPIYDVADQARQAVIEAIQTLAGLEVTEVNIEVLDVHIPSDDSAEEATGSEGRVK</sequence>
<dbReference type="Pfam" id="PF03780">
    <property type="entry name" value="Asp23"/>
    <property type="match status" value="1"/>
</dbReference>
<dbReference type="Proteomes" id="UP000192359">
    <property type="component" value="Unassembled WGS sequence"/>
</dbReference>
<proteinExistence type="inferred from homology"/>
<dbReference type="EMBL" id="LXWF01000033">
    <property type="protein sequence ID" value="ORC17450.1"/>
    <property type="molecule type" value="Genomic_DNA"/>
</dbReference>
<dbReference type="OrthoDB" id="9808942at2"/>
<keyword evidence="4" id="KW-1185">Reference proteome</keyword>
<dbReference type="RefSeq" id="WP_083091937.1">
    <property type="nucleotide sequence ID" value="NZ_LXWF01000033.1"/>
</dbReference>
<dbReference type="InterPro" id="IPR005531">
    <property type="entry name" value="Asp23"/>
</dbReference>